<keyword evidence="2" id="KW-1185">Reference proteome</keyword>
<sequence>MRVIMSGNPLTDVHVDRDVDIVDREVLILDVKDAAAYSVRLPLPLTIGGLNPAQNLRGAAWTKLIPVMALNALEDAGLHRKHGDDIIVSLNALGCVMLMAGDETNDMGGIEAAHVGVALRDGIMEDLEESYAGSTKADGGRFAVWAPTCWQ</sequence>
<reference evidence="2" key="1">
    <citation type="journal article" date="2012" name="Science">
        <title>The Paleozoic origin of enzymatic lignin decomposition reconstructed from 31 fungal genomes.</title>
        <authorList>
            <person name="Floudas D."/>
            <person name="Binder M."/>
            <person name="Riley R."/>
            <person name="Barry K."/>
            <person name="Blanchette R.A."/>
            <person name="Henrissat B."/>
            <person name="Martinez A.T."/>
            <person name="Otillar R."/>
            <person name="Spatafora J.W."/>
            <person name="Yadav J.S."/>
            <person name="Aerts A."/>
            <person name="Benoit I."/>
            <person name="Boyd A."/>
            <person name="Carlson A."/>
            <person name="Copeland A."/>
            <person name="Coutinho P.M."/>
            <person name="de Vries R.P."/>
            <person name="Ferreira P."/>
            <person name="Findley K."/>
            <person name="Foster B."/>
            <person name="Gaskell J."/>
            <person name="Glotzer D."/>
            <person name="Gorecki P."/>
            <person name="Heitman J."/>
            <person name="Hesse C."/>
            <person name="Hori C."/>
            <person name="Igarashi K."/>
            <person name="Jurgens J.A."/>
            <person name="Kallen N."/>
            <person name="Kersten P."/>
            <person name="Kohler A."/>
            <person name="Kuees U."/>
            <person name="Kumar T.K.A."/>
            <person name="Kuo A."/>
            <person name="LaButti K."/>
            <person name="Larrondo L.F."/>
            <person name="Lindquist E."/>
            <person name="Ling A."/>
            <person name="Lombard V."/>
            <person name="Lucas S."/>
            <person name="Lundell T."/>
            <person name="Martin R."/>
            <person name="McLaughlin D.J."/>
            <person name="Morgenstern I."/>
            <person name="Morin E."/>
            <person name="Murat C."/>
            <person name="Nagy L.G."/>
            <person name="Nolan M."/>
            <person name="Ohm R.A."/>
            <person name="Patyshakuliyeva A."/>
            <person name="Rokas A."/>
            <person name="Ruiz-Duenas F.J."/>
            <person name="Sabat G."/>
            <person name="Salamov A."/>
            <person name="Samejima M."/>
            <person name="Schmutz J."/>
            <person name="Slot J.C."/>
            <person name="St John F."/>
            <person name="Stenlid J."/>
            <person name="Sun H."/>
            <person name="Sun S."/>
            <person name="Syed K."/>
            <person name="Tsang A."/>
            <person name="Wiebenga A."/>
            <person name="Young D."/>
            <person name="Pisabarro A."/>
            <person name="Eastwood D.C."/>
            <person name="Martin F."/>
            <person name="Cullen D."/>
            <person name="Grigoriev I.V."/>
            <person name="Hibbett D.S."/>
        </authorList>
    </citation>
    <scope>NUCLEOTIDE SEQUENCE [LARGE SCALE GENOMIC DNA]</scope>
    <source>
        <strain evidence="2">TFB10046</strain>
    </source>
</reference>
<dbReference type="Gene3D" id="3.40.50.1000">
    <property type="entry name" value="HAD superfamily/HAD-like"/>
    <property type="match status" value="1"/>
</dbReference>
<dbReference type="InParanoid" id="J0WQC1"/>
<dbReference type="SUPFAM" id="SSF56784">
    <property type="entry name" value="HAD-like"/>
    <property type="match status" value="1"/>
</dbReference>
<accession>J0WQC1</accession>
<dbReference type="InterPro" id="IPR036412">
    <property type="entry name" value="HAD-like_sf"/>
</dbReference>
<evidence type="ECO:0000313" key="1">
    <source>
        <dbReference type="EMBL" id="EJD34069.1"/>
    </source>
</evidence>
<proteinExistence type="predicted"/>
<name>J0WQC1_AURST</name>
<dbReference type="InterPro" id="IPR023214">
    <property type="entry name" value="HAD_sf"/>
</dbReference>
<gene>
    <name evidence="1" type="ORF">AURDEDRAFT_131358</name>
</gene>
<organism evidence="1 2">
    <name type="scientific">Auricularia subglabra (strain TFB-10046 / SS5)</name>
    <name type="common">White-rot fungus</name>
    <name type="synonym">Auricularia delicata (strain TFB10046)</name>
    <dbReference type="NCBI Taxonomy" id="717982"/>
    <lineage>
        <taxon>Eukaryota</taxon>
        <taxon>Fungi</taxon>
        <taxon>Dikarya</taxon>
        <taxon>Basidiomycota</taxon>
        <taxon>Agaricomycotina</taxon>
        <taxon>Agaricomycetes</taxon>
        <taxon>Auriculariales</taxon>
        <taxon>Auriculariaceae</taxon>
        <taxon>Auricularia</taxon>
    </lineage>
</organism>
<dbReference type="EMBL" id="JH688012">
    <property type="protein sequence ID" value="EJD34069.1"/>
    <property type="molecule type" value="Genomic_DNA"/>
</dbReference>
<dbReference type="Proteomes" id="UP000006514">
    <property type="component" value="Unassembled WGS sequence"/>
</dbReference>
<dbReference type="KEGG" id="adl:AURDEDRAFT_131358"/>
<protein>
    <submittedName>
        <fullName evidence="1">Uncharacterized protein</fullName>
    </submittedName>
</protein>
<evidence type="ECO:0000313" key="2">
    <source>
        <dbReference type="Proteomes" id="UP000006514"/>
    </source>
</evidence>
<dbReference type="AlphaFoldDB" id="J0WQC1"/>